<evidence type="ECO:0000256" key="3">
    <source>
        <dbReference type="ARBA" id="ARBA00005842"/>
    </source>
</evidence>
<proteinExistence type="inferred from homology"/>
<evidence type="ECO:0000256" key="2">
    <source>
        <dbReference type="ARBA" id="ARBA00003213"/>
    </source>
</evidence>
<evidence type="ECO:0000256" key="1">
    <source>
        <dbReference type="ARBA" id="ARBA00001946"/>
    </source>
</evidence>
<dbReference type="InterPro" id="IPR027417">
    <property type="entry name" value="P-loop_NTPase"/>
</dbReference>
<evidence type="ECO:0000313" key="15">
    <source>
        <dbReference type="Proteomes" id="UP000316199"/>
    </source>
</evidence>
<feature type="binding site" evidence="10">
    <location>
        <begin position="14"/>
        <end position="19"/>
    </location>
    <ligand>
        <name>substrate</name>
    </ligand>
</feature>
<feature type="binding site" evidence="10">
    <location>
        <begin position="12"/>
        <end position="19"/>
    </location>
    <ligand>
        <name>ATP</name>
        <dbReference type="ChEBI" id="CHEBI:30616"/>
    </ligand>
</feature>
<dbReference type="HAMAP" id="MF_00185">
    <property type="entry name" value="IPP_trans"/>
    <property type="match status" value="1"/>
</dbReference>
<dbReference type="SUPFAM" id="SSF52540">
    <property type="entry name" value="P-loop containing nucleoside triphosphate hydrolases"/>
    <property type="match status" value="2"/>
</dbReference>
<dbReference type="AlphaFoldDB" id="A0A520S2N6"/>
<evidence type="ECO:0000256" key="13">
    <source>
        <dbReference type="RuleBase" id="RU003785"/>
    </source>
</evidence>
<evidence type="ECO:0000256" key="10">
    <source>
        <dbReference type="HAMAP-Rule" id="MF_00185"/>
    </source>
</evidence>
<dbReference type="EMBL" id="SHAG01000008">
    <property type="protein sequence ID" value="RZO76740.1"/>
    <property type="molecule type" value="Genomic_DNA"/>
</dbReference>
<feature type="region of interest" description="Interaction with substrate tRNA" evidence="10">
    <location>
        <begin position="37"/>
        <end position="40"/>
    </location>
</feature>
<evidence type="ECO:0000256" key="11">
    <source>
        <dbReference type="RuleBase" id="RU003783"/>
    </source>
</evidence>
<dbReference type="GO" id="GO:0005524">
    <property type="term" value="F:ATP binding"/>
    <property type="evidence" value="ECO:0007669"/>
    <property type="project" value="UniProtKB-UniRule"/>
</dbReference>
<evidence type="ECO:0000256" key="8">
    <source>
        <dbReference type="ARBA" id="ARBA00022842"/>
    </source>
</evidence>
<dbReference type="InterPro" id="IPR018022">
    <property type="entry name" value="IPT"/>
</dbReference>
<comment type="caution">
    <text evidence="14">The sequence shown here is derived from an EMBL/GenBank/DDBJ whole genome shotgun (WGS) entry which is preliminary data.</text>
</comment>
<evidence type="ECO:0000256" key="9">
    <source>
        <dbReference type="ARBA" id="ARBA00049563"/>
    </source>
</evidence>
<keyword evidence="8 10" id="KW-0460">Magnesium</keyword>
<organism evidence="14 15">
    <name type="scientific">OM182 bacterium</name>
    <dbReference type="NCBI Taxonomy" id="2510334"/>
    <lineage>
        <taxon>Bacteria</taxon>
        <taxon>Pseudomonadati</taxon>
        <taxon>Pseudomonadota</taxon>
        <taxon>Gammaproteobacteria</taxon>
        <taxon>OMG group</taxon>
        <taxon>OM182 clade</taxon>
    </lineage>
</organism>
<feature type="site" description="Interaction with substrate tRNA" evidence="10">
    <location>
        <position position="125"/>
    </location>
</feature>
<dbReference type="GO" id="GO:0006400">
    <property type="term" value="P:tRNA modification"/>
    <property type="evidence" value="ECO:0007669"/>
    <property type="project" value="TreeGrafter"/>
</dbReference>
<keyword evidence="7 10" id="KW-0067">ATP-binding</keyword>
<evidence type="ECO:0000256" key="6">
    <source>
        <dbReference type="ARBA" id="ARBA00022741"/>
    </source>
</evidence>
<comment type="function">
    <text evidence="2 10 12">Catalyzes the transfer of a dimethylallyl group onto the adenine at position 37 in tRNAs that read codons beginning with uridine, leading to the formation of N6-(dimethylallyl)adenosine (i(6)A).</text>
</comment>
<dbReference type="PANTHER" id="PTHR11088">
    <property type="entry name" value="TRNA DIMETHYLALLYLTRANSFERASE"/>
    <property type="match status" value="1"/>
</dbReference>
<accession>A0A520S2N6</accession>
<evidence type="ECO:0000313" key="14">
    <source>
        <dbReference type="EMBL" id="RZO76740.1"/>
    </source>
</evidence>
<sequence length="317" mass="35965">MSNKPRVLVITGPTASGKSLLAEELTEEFPMEIVCVDSAAVYKGMDIGTAKPSILVRQRIRHHLIDIRDPADVYSAADFLDDSTNIVIDILSRGKIPCLVGGTMLYLRALKYGIARLPAANNDIRKAILREAKSSGWPAIHKHLAEVDPKAAARINANDRQRLQRALEVYQITGRSLTEHHEAGNRLSPFELVEVAIVPKREILHQRIERRLARMLEVGFIEEVRNLFEREDLNSEMPSMKAVGYRQIWAYLDNQISFDDMIQQALVSTRRLAKHQCTWLNSWQNLHILEKPDYKELLKIPIVNTILSGDSQFALDD</sequence>
<dbReference type="GO" id="GO:0052381">
    <property type="term" value="F:tRNA dimethylallyltransferase activity"/>
    <property type="evidence" value="ECO:0007669"/>
    <property type="project" value="UniProtKB-UniRule"/>
</dbReference>
<keyword evidence="5 10" id="KW-0819">tRNA processing</keyword>
<keyword evidence="4 10" id="KW-0808">Transferase</keyword>
<evidence type="ECO:0000256" key="7">
    <source>
        <dbReference type="ARBA" id="ARBA00022840"/>
    </source>
</evidence>
<evidence type="ECO:0000256" key="5">
    <source>
        <dbReference type="ARBA" id="ARBA00022694"/>
    </source>
</evidence>
<reference evidence="14 15" key="1">
    <citation type="submission" date="2019-02" db="EMBL/GenBank/DDBJ databases">
        <title>Prokaryotic population dynamics and viral predation in marine succession experiment using metagenomics: the confinement effect.</title>
        <authorList>
            <person name="Haro-Moreno J.M."/>
            <person name="Rodriguez-Valera F."/>
            <person name="Lopez-Perez M."/>
        </authorList>
    </citation>
    <scope>NUCLEOTIDE SEQUENCE [LARGE SCALE GENOMIC DNA]</scope>
    <source>
        <strain evidence="14">MED-G157</strain>
    </source>
</reference>
<evidence type="ECO:0000256" key="12">
    <source>
        <dbReference type="RuleBase" id="RU003784"/>
    </source>
</evidence>
<dbReference type="PANTHER" id="PTHR11088:SF60">
    <property type="entry name" value="TRNA DIMETHYLALLYLTRANSFERASE"/>
    <property type="match status" value="1"/>
</dbReference>
<feature type="region of interest" description="Interaction with substrate tRNA" evidence="10">
    <location>
        <begin position="161"/>
        <end position="165"/>
    </location>
</feature>
<protein>
    <recommendedName>
        <fullName evidence="10">tRNA dimethylallyltransferase</fullName>
        <ecNumber evidence="10">2.5.1.75</ecNumber>
    </recommendedName>
    <alternativeName>
        <fullName evidence="10">Dimethylallyl diphosphate:tRNA dimethylallyltransferase</fullName>
        <shortName evidence="10">DMAPP:tRNA dimethylallyltransferase</shortName>
        <shortName evidence="10">DMATase</shortName>
    </alternativeName>
    <alternativeName>
        <fullName evidence="10">Isopentenyl-diphosphate:tRNA isopentenyltransferase</fullName>
        <shortName evidence="10">IPP transferase</shortName>
        <shortName evidence="10">IPPT</shortName>
        <shortName evidence="10">IPTase</shortName>
    </alternativeName>
</protein>
<dbReference type="FunFam" id="1.10.20.140:FF:000001">
    <property type="entry name" value="tRNA dimethylallyltransferase"/>
    <property type="match status" value="1"/>
</dbReference>
<dbReference type="NCBIfam" id="TIGR00174">
    <property type="entry name" value="miaA"/>
    <property type="match status" value="1"/>
</dbReference>
<dbReference type="InterPro" id="IPR039657">
    <property type="entry name" value="Dimethylallyltransferase"/>
</dbReference>
<dbReference type="EC" id="2.5.1.75" evidence="10"/>
<comment type="caution">
    <text evidence="10">Lacks conserved residue(s) required for the propagation of feature annotation.</text>
</comment>
<feature type="site" description="Interaction with substrate tRNA" evidence="10">
    <location>
        <position position="103"/>
    </location>
</feature>
<comment type="catalytic activity">
    <reaction evidence="9 10 11">
        <text>adenosine(37) in tRNA + dimethylallyl diphosphate = N(6)-dimethylallyladenosine(37) in tRNA + diphosphate</text>
        <dbReference type="Rhea" id="RHEA:26482"/>
        <dbReference type="Rhea" id="RHEA-COMP:10162"/>
        <dbReference type="Rhea" id="RHEA-COMP:10375"/>
        <dbReference type="ChEBI" id="CHEBI:33019"/>
        <dbReference type="ChEBI" id="CHEBI:57623"/>
        <dbReference type="ChEBI" id="CHEBI:74411"/>
        <dbReference type="ChEBI" id="CHEBI:74415"/>
        <dbReference type="EC" id="2.5.1.75"/>
    </reaction>
</comment>
<name>A0A520S2N6_9GAMM</name>
<gene>
    <name evidence="10 14" type="primary">miaA</name>
    <name evidence="14" type="ORF">EVA68_03365</name>
</gene>
<keyword evidence="6 10" id="KW-0547">Nucleotide-binding</keyword>
<dbReference type="Gene3D" id="1.10.20.140">
    <property type="match status" value="1"/>
</dbReference>
<dbReference type="Pfam" id="PF01715">
    <property type="entry name" value="IPPT"/>
    <property type="match status" value="1"/>
</dbReference>
<comment type="cofactor">
    <cofactor evidence="1 10">
        <name>Mg(2+)</name>
        <dbReference type="ChEBI" id="CHEBI:18420"/>
    </cofactor>
</comment>
<comment type="subunit">
    <text evidence="10">Monomer.</text>
</comment>
<dbReference type="Gene3D" id="3.40.50.300">
    <property type="entry name" value="P-loop containing nucleotide triphosphate hydrolases"/>
    <property type="match status" value="1"/>
</dbReference>
<comment type="similarity">
    <text evidence="3 10 13">Belongs to the IPP transferase family.</text>
</comment>
<evidence type="ECO:0000256" key="4">
    <source>
        <dbReference type="ARBA" id="ARBA00022679"/>
    </source>
</evidence>
<dbReference type="Proteomes" id="UP000316199">
    <property type="component" value="Unassembled WGS sequence"/>
</dbReference>